<dbReference type="GO" id="GO:0016740">
    <property type="term" value="F:transferase activity"/>
    <property type="evidence" value="ECO:0007669"/>
    <property type="project" value="UniProtKB-KW"/>
</dbReference>
<sequence length="404" mass="43208">MSDVAPAGPLAGIRVLELGSVVAGPFAARILADYGADVIKVEAPGRPDPLRDWGQESYRGHRLWWTVHARNKRCVTLDLRSARGRELLLGMAAEADVVIENFRPGTLEAWGLGWDRLSEVNPGLVLARVSGYGQSGPYATRPGYASVAEAVGGLRAVNGFPDGPPPRMALSLGDSLGGMVAVQGVLAALLHRGRTGVGQVVDVALTEACLAMTESMVPEYDRLGRVRRPGGTRLDGIAPSNLFQTRDGYWLIVAANQDTVFRRLCDAIGRPELTTDPRFVDHVARGEHQDEIEGVVADWVAQRTAQEASEVLTAAGVVVGPVNTVAEIVDDPHLRARNALVVHHDERVDDDVLGPGVVPVFSATPGSVRWAGPPHPGTHNREVYAELLGLGDDEVDELENEGVL</sequence>
<dbReference type="Pfam" id="PF02515">
    <property type="entry name" value="CoA_transf_3"/>
    <property type="match status" value="1"/>
</dbReference>
<dbReference type="InterPro" id="IPR003673">
    <property type="entry name" value="CoA-Trfase_fam_III"/>
</dbReference>
<dbReference type="PANTHER" id="PTHR48228">
    <property type="entry name" value="SUCCINYL-COA--D-CITRAMALATE COA-TRANSFERASE"/>
    <property type="match status" value="1"/>
</dbReference>
<reference evidence="3" key="1">
    <citation type="journal article" date="2014" name="Int. J. Syst. Evol. Microbiol.">
        <title>Complete genome sequence of Corynebacterium casei LMG S-19264T (=DSM 44701T), isolated from a smear-ripened cheese.</title>
        <authorList>
            <consortium name="US DOE Joint Genome Institute (JGI-PGF)"/>
            <person name="Walter F."/>
            <person name="Albersmeier A."/>
            <person name="Kalinowski J."/>
            <person name="Ruckert C."/>
        </authorList>
    </citation>
    <scope>NUCLEOTIDE SEQUENCE</scope>
    <source>
        <strain evidence="3">VKM Ac-1069</strain>
    </source>
</reference>
<reference evidence="3" key="2">
    <citation type="submission" date="2023-01" db="EMBL/GenBank/DDBJ databases">
        <authorList>
            <person name="Sun Q."/>
            <person name="Evtushenko L."/>
        </authorList>
    </citation>
    <scope>NUCLEOTIDE SEQUENCE</scope>
    <source>
        <strain evidence="3">VKM Ac-1069</strain>
    </source>
</reference>
<protein>
    <submittedName>
        <fullName evidence="3">CoA transferase</fullName>
    </submittedName>
</protein>
<dbReference type="InterPro" id="IPR023606">
    <property type="entry name" value="CoA-Trfase_III_dom_1_sf"/>
</dbReference>
<organism evidence="3 4">
    <name type="scientific">Pseudonocardia halophobica</name>
    <dbReference type="NCBI Taxonomy" id="29401"/>
    <lineage>
        <taxon>Bacteria</taxon>
        <taxon>Bacillati</taxon>
        <taxon>Actinomycetota</taxon>
        <taxon>Actinomycetes</taxon>
        <taxon>Pseudonocardiales</taxon>
        <taxon>Pseudonocardiaceae</taxon>
        <taxon>Pseudonocardia</taxon>
    </lineage>
</organism>
<dbReference type="Gene3D" id="3.40.50.10540">
    <property type="entry name" value="Crotonobetainyl-coa:carnitine coa-transferase, domain 1"/>
    <property type="match status" value="1"/>
</dbReference>
<dbReference type="PANTHER" id="PTHR48228:SF6">
    <property type="entry name" value="L-CARNITINE COA-TRANSFERASE"/>
    <property type="match status" value="1"/>
</dbReference>
<keyword evidence="4" id="KW-1185">Reference proteome</keyword>
<evidence type="ECO:0000313" key="4">
    <source>
        <dbReference type="Proteomes" id="UP001143463"/>
    </source>
</evidence>
<evidence type="ECO:0000256" key="1">
    <source>
        <dbReference type="ARBA" id="ARBA00008383"/>
    </source>
</evidence>
<keyword evidence="2 3" id="KW-0808">Transferase</keyword>
<comment type="similarity">
    <text evidence="1">Belongs to the CoA-transferase III family.</text>
</comment>
<dbReference type="RefSeq" id="WP_037053681.1">
    <property type="nucleotide sequence ID" value="NZ_BAAAUZ010000075.1"/>
</dbReference>
<proteinExistence type="inferred from homology"/>
<dbReference type="InterPro" id="IPR044855">
    <property type="entry name" value="CoA-Trfase_III_dom3_sf"/>
</dbReference>
<gene>
    <name evidence="3" type="ORF">GCM10017577_69790</name>
</gene>
<dbReference type="InterPro" id="IPR050509">
    <property type="entry name" value="CoA-transferase_III"/>
</dbReference>
<comment type="caution">
    <text evidence="3">The sequence shown here is derived from an EMBL/GenBank/DDBJ whole genome shotgun (WGS) entry which is preliminary data.</text>
</comment>
<dbReference type="AlphaFoldDB" id="A0A9W6P0W7"/>
<evidence type="ECO:0000256" key="2">
    <source>
        <dbReference type="ARBA" id="ARBA00022679"/>
    </source>
</evidence>
<dbReference type="Gene3D" id="3.30.1540.10">
    <property type="entry name" value="formyl-coa transferase, domain 3"/>
    <property type="match status" value="1"/>
</dbReference>
<name>A0A9W6P0W7_9PSEU</name>
<dbReference type="Proteomes" id="UP001143463">
    <property type="component" value="Unassembled WGS sequence"/>
</dbReference>
<dbReference type="EMBL" id="BSFQ01000057">
    <property type="protein sequence ID" value="GLL15825.1"/>
    <property type="molecule type" value="Genomic_DNA"/>
</dbReference>
<evidence type="ECO:0000313" key="3">
    <source>
        <dbReference type="EMBL" id="GLL15825.1"/>
    </source>
</evidence>
<accession>A0A9W6P0W7</accession>
<dbReference type="SUPFAM" id="SSF89796">
    <property type="entry name" value="CoA-transferase family III (CaiB/BaiF)"/>
    <property type="match status" value="1"/>
</dbReference>